<dbReference type="GO" id="GO:0016740">
    <property type="term" value="F:transferase activity"/>
    <property type="evidence" value="ECO:0007669"/>
    <property type="project" value="UniProtKB-KW"/>
</dbReference>
<dbReference type="Proteomes" id="UP000502498">
    <property type="component" value="Chromosome"/>
</dbReference>
<gene>
    <name evidence="1" type="ORF">HQM25_06780</name>
</gene>
<dbReference type="RefSeq" id="WP_172989549.1">
    <property type="nucleotide sequence ID" value="NZ_CP054038.1"/>
</dbReference>
<sequence>MREPHRRMPWDQLPATVRHEIGALLGSPVVSARSQPGGFSPGSADLVMTADGRRAFVKTAHAGVNAQACDIHRREAVVTARLPDGAPVTRLIGVVDLGDWVALAFEEIEGRQAREPWDRGELDAALDAYAHLSSAPPASHLDAVLGDLSDEVAVWASAWDGGGLARSDATARLGPGVAHWVSTRADDLAGLAARAPSVVGGDRLVHWDGRADNVLIRPDGTAVIIDWPWALRGAPWVDPLLLLANARLSSPELADAALAHPTFAEVPPHALDALLAAVAGGMLANSLQPPVPGIPTLRAFQFEQAAALLSWLRERRGLGASWVAPDR</sequence>
<dbReference type="AlphaFoldDB" id="A0A7D4UI00"/>
<evidence type="ECO:0000313" key="2">
    <source>
        <dbReference type="Proteomes" id="UP000502498"/>
    </source>
</evidence>
<accession>A0A7D4UI00</accession>
<dbReference type="InterPro" id="IPR011009">
    <property type="entry name" value="Kinase-like_dom_sf"/>
</dbReference>
<evidence type="ECO:0000313" key="1">
    <source>
        <dbReference type="EMBL" id="QKJ19108.1"/>
    </source>
</evidence>
<proteinExistence type="predicted"/>
<reference evidence="1 2" key="1">
    <citation type="submission" date="2020-05" db="EMBL/GenBank/DDBJ databases">
        <title>Strain PA2F3 complete genome.</title>
        <authorList>
            <person name="Kim Y.-S."/>
            <person name="Kim S.-J."/>
            <person name="Jung H.-k."/>
            <person name="Kim S.-E."/>
            <person name="Kim K.-H."/>
        </authorList>
    </citation>
    <scope>NUCLEOTIDE SEQUENCE [LARGE SCALE GENOMIC DNA]</scope>
    <source>
        <strain evidence="1 2">PA2F3</strain>
    </source>
</reference>
<dbReference type="Gene3D" id="3.90.1200.10">
    <property type="match status" value="1"/>
</dbReference>
<organism evidence="1 2">
    <name type="scientific">Microbacterium hominis</name>
    <dbReference type="NCBI Taxonomy" id="162426"/>
    <lineage>
        <taxon>Bacteria</taxon>
        <taxon>Bacillati</taxon>
        <taxon>Actinomycetota</taxon>
        <taxon>Actinomycetes</taxon>
        <taxon>Micrococcales</taxon>
        <taxon>Microbacteriaceae</taxon>
        <taxon>Microbacterium</taxon>
    </lineage>
</organism>
<dbReference type="SUPFAM" id="SSF56112">
    <property type="entry name" value="Protein kinase-like (PK-like)"/>
    <property type="match status" value="1"/>
</dbReference>
<dbReference type="EMBL" id="CP054038">
    <property type="protein sequence ID" value="QKJ19108.1"/>
    <property type="molecule type" value="Genomic_DNA"/>
</dbReference>
<keyword evidence="1" id="KW-0808">Transferase</keyword>
<name>A0A7D4UI00_9MICO</name>
<protein>
    <submittedName>
        <fullName evidence="1">Aminoglycoside phosphotransferase family protein</fullName>
    </submittedName>
</protein>